<dbReference type="PANTHER" id="PTHR36986">
    <property type="entry name" value="UPF0643 PROTEIN PB2B2.08"/>
    <property type="match status" value="1"/>
</dbReference>
<keyword evidence="3" id="KW-1185">Reference proteome</keyword>
<accession>A0A316Z145</accession>
<evidence type="ECO:0000256" key="1">
    <source>
        <dbReference type="SAM" id="MobiDB-lite"/>
    </source>
</evidence>
<feature type="region of interest" description="Disordered" evidence="1">
    <location>
        <begin position="1"/>
        <end position="30"/>
    </location>
</feature>
<protein>
    <submittedName>
        <fullName evidence="2">Uncharacterized protein</fullName>
    </submittedName>
</protein>
<sequence length="347" mass="38516">MGKTHFKLAPGLVQPPTSPRQPRTPSTSTPWYLSSVDEAREHTEAADVYHRHWRSWVNGGSKAAATATATAAGTSSSFDEVPRDATLPIMSRLPLRPGEIDDIAANPTGGLDLDYLRVDDDSEVPGTHTERAVASEKGLTYTRARLPVLDEEGVNLWRSLHALRPLSEDYADGYGQQETKSKAARSIAPHPISADMDEAQCPAFADSSSASSAQALALVRRMFNWSSLPQLPLDDEHTFYGVCFRSKRRHGSENTTFYEDDRRAHEEAVDAGGLLMYWYGRPNATTGHNLAMCIWTSRQDALQASSLPLHARAAAHSRKAYESFELHRFAVRKVRGESKLRLEEWLE</sequence>
<dbReference type="AlphaFoldDB" id="A0A316Z145"/>
<gene>
    <name evidence="2" type="ORF">FA10DRAFT_264483</name>
</gene>
<evidence type="ECO:0000313" key="2">
    <source>
        <dbReference type="EMBL" id="PWN93885.1"/>
    </source>
</evidence>
<name>A0A316Z145_9BASI</name>
<dbReference type="PANTHER" id="PTHR36986:SF1">
    <property type="entry name" value="UPF0643 PROTEIN PB2B2.08"/>
    <property type="match status" value="1"/>
</dbReference>
<proteinExistence type="predicted"/>
<dbReference type="GeneID" id="37042580"/>
<dbReference type="EMBL" id="KZ819634">
    <property type="protein sequence ID" value="PWN93885.1"/>
    <property type="molecule type" value="Genomic_DNA"/>
</dbReference>
<dbReference type="RefSeq" id="XP_025381083.1">
    <property type="nucleotide sequence ID" value="XM_025520664.1"/>
</dbReference>
<evidence type="ECO:0000313" key="3">
    <source>
        <dbReference type="Proteomes" id="UP000245768"/>
    </source>
</evidence>
<reference evidence="2 3" key="1">
    <citation type="journal article" date="2018" name="Mol. Biol. Evol.">
        <title>Broad Genomic Sampling Reveals a Smut Pathogenic Ancestry of the Fungal Clade Ustilaginomycotina.</title>
        <authorList>
            <person name="Kijpornyongpan T."/>
            <person name="Mondo S.J."/>
            <person name="Barry K."/>
            <person name="Sandor L."/>
            <person name="Lee J."/>
            <person name="Lipzen A."/>
            <person name="Pangilinan J."/>
            <person name="LaButti K."/>
            <person name="Hainaut M."/>
            <person name="Henrissat B."/>
            <person name="Grigoriev I.V."/>
            <person name="Spatafora J.W."/>
            <person name="Aime M.C."/>
        </authorList>
    </citation>
    <scope>NUCLEOTIDE SEQUENCE [LARGE SCALE GENOMIC DNA]</scope>
    <source>
        <strain evidence="2 3">MCA 4198</strain>
    </source>
</reference>
<dbReference type="Proteomes" id="UP000245768">
    <property type="component" value="Unassembled WGS sequence"/>
</dbReference>
<feature type="compositionally biased region" description="Low complexity" evidence="1">
    <location>
        <begin position="20"/>
        <end position="30"/>
    </location>
</feature>
<dbReference type="OrthoDB" id="2140489at2759"/>
<organism evidence="2 3">
    <name type="scientific">Acaromyces ingoldii</name>
    <dbReference type="NCBI Taxonomy" id="215250"/>
    <lineage>
        <taxon>Eukaryota</taxon>
        <taxon>Fungi</taxon>
        <taxon>Dikarya</taxon>
        <taxon>Basidiomycota</taxon>
        <taxon>Ustilaginomycotina</taxon>
        <taxon>Exobasidiomycetes</taxon>
        <taxon>Exobasidiales</taxon>
        <taxon>Cryptobasidiaceae</taxon>
        <taxon>Acaromyces</taxon>
    </lineage>
</organism>
<dbReference type="InParanoid" id="A0A316Z145"/>